<accession>A0A0K0D4W7</accession>
<protein>
    <submittedName>
        <fullName evidence="2">CPSF_A domain-containing protein</fullName>
    </submittedName>
</protein>
<sequence>MRSLHFEADAYMNKQFFVAIRCVEISLASSDERRSSGDAVMAFGISTETHKLFSRNEAMKEERVYVVGDVNQSFGAVFVRTVVLAPVQGAVDELVPQEIIVEIIILIKGRARFWKPSPINYRHIACSSTGVNICLTGWKDENCRTGLVVSYDAEPLTTGLLGDVSLLGYLDSENQVKATWSPYSRRLGNNCSDFVIISSYIIYSRVTKRLVDMQYTINQYCNLERSQGSDRVERLVCVNDRLLHRRNSLPLIRRVE</sequence>
<reference evidence="2" key="2">
    <citation type="submission" date="2017-02" db="UniProtKB">
        <authorList>
            <consortium name="WormBaseParasite"/>
        </authorList>
    </citation>
    <scope>IDENTIFICATION</scope>
</reference>
<proteinExistence type="predicted"/>
<dbReference type="STRING" id="6313.A0A0K0D4W7"/>
<evidence type="ECO:0000313" key="1">
    <source>
        <dbReference type="Proteomes" id="UP000035642"/>
    </source>
</evidence>
<organism evidence="1 2">
    <name type="scientific">Angiostrongylus cantonensis</name>
    <name type="common">Rat lungworm</name>
    <dbReference type="NCBI Taxonomy" id="6313"/>
    <lineage>
        <taxon>Eukaryota</taxon>
        <taxon>Metazoa</taxon>
        <taxon>Ecdysozoa</taxon>
        <taxon>Nematoda</taxon>
        <taxon>Chromadorea</taxon>
        <taxon>Rhabditida</taxon>
        <taxon>Rhabditina</taxon>
        <taxon>Rhabditomorpha</taxon>
        <taxon>Strongyloidea</taxon>
        <taxon>Metastrongylidae</taxon>
        <taxon>Angiostrongylus</taxon>
    </lineage>
</organism>
<evidence type="ECO:0000313" key="2">
    <source>
        <dbReference type="WBParaSite" id="ACAC_0000511201-mRNA-1"/>
    </source>
</evidence>
<reference evidence="1" key="1">
    <citation type="submission" date="2012-09" db="EMBL/GenBank/DDBJ databases">
        <authorList>
            <person name="Martin A.A."/>
        </authorList>
    </citation>
    <scope>NUCLEOTIDE SEQUENCE</scope>
</reference>
<dbReference type="AlphaFoldDB" id="A0A0K0D4W7"/>
<dbReference type="Proteomes" id="UP000035642">
    <property type="component" value="Unassembled WGS sequence"/>
</dbReference>
<dbReference type="WBParaSite" id="ACAC_0000511201-mRNA-1">
    <property type="protein sequence ID" value="ACAC_0000511201-mRNA-1"/>
    <property type="gene ID" value="ACAC_0000511201"/>
</dbReference>
<keyword evidence="1" id="KW-1185">Reference proteome</keyword>
<name>A0A0K0D4W7_ANGCA</name>